<organism evidence="4 5">
    <name type="scientific">Batrachochytrium dendrobatidis (strain JEL423)</name>
    <dbReference type="NCBI Taxonomy" id="403673"/>
    <lineage>
        <taxon>Eukaryota</taxon>
        <taxon>Fungi</taxon>
        <taxon>Fungi incertae sedis</taxon>
        <taxon>Chytridiomycota</taxon>
        <taxon>Chytridiomycota incertae sedis</taxon>
        <taxon>Chytridiomycetes</taxon>
        <taxon>Rhizophydiales</taxon>
        <taxon>Rhizophydiales incertae sedis</taxon>
        <taxon>Batrachochytrium</taxon>
    </lineage>
</organism>
<sequence>MKLAVTVLASILLACSVTTVSSVNPSAATSAETSSLTAQPSATTNSVFEDWTVFNAEITNSVDLSRLSEDDARLIKKHLKLNEKCKKTKKARGLAESAKLDQERLVSRLDEKYQRLLNKFQGENGSKYGERLLKAKLELEKEQEILVEIEKKCQSLGSDIFGFNLELNITRGKLARRLFGDNLDIESLYLYMEFLKSDLSFVESIYNSLILVLSQQPGSEQASTSETQSSSQYHETPTA</sequence>
<protein>
    <submittedName>
        <fullName evidence="4">Uncharacterized protein</fullName>
    </submittedName>
</protein>
<gene>
    <name evidence="4" type="ORF">BDEG_26358</name>
</gene>
<keyword evidence="1" id="KW-0175">Coiled coil</keyword>
<dbReference type="PROSITE" id="PS51257">
    <property type="entry name" value="PROKAR_LIPOPROTEIN"/>
    <property type="match status" value="1"/>
</dbReference>
<feature type="region of interest" description="Disordered" evidence="2">
    <location>
        <begin position="220"/>
        <end position="239"/>
    </location>
</feature>
<evidence type="ECO:0000256" key="3">
    <source>
        <dbReference type="SAM" id="SignalP"/>
    </source>
</evidence>
<accession>A0A177WSU6</accession>
<feature type="signal peptide" evidence="3">
    <location>
        <begin position="1"/>
        <end position="22"/>
    </location>
</feature>
<dbReference type="AlphaFoldDB" id="A0A177WSU6"/>
<evidence type="ECO:0000313" key="5">
    <source>
        <dbReference type="Proteomes" id="UP000077115"/>
    </source>
</evidence>
<feature type="chain" id="PRO_5008077846" evidence="3">
    <location>
        <begin position="23"/>
        <end position="239"/>
    </location>
</feature>
<dbReference type="EMBL" id="DS022309">
    <property type="protein sequence ID" value="OAJ42972.1"/>
    <property type="molecule type" value="Genomic_DNA"/>
</dbReference>
<evidence type="ECO:0000313" key="4">
    <source>
        <dbReference type="EMBL" id="OAJ42972.1"/>
    </source>
</evidence>
<dbReference type="Proteomes" id="UP000077115">
    <property type="component" value="Unassembled WGS sequence"/>
</dbReference>
<name>A0A177WSU6_BATDL</name>
<feature type="coiled-coil region" evidence="1">
    <location>
        <begin position="99"/>
        <end position="152"/>
    </location>
</feature>
<reference evidence="4 5" key="2">
    <citation type="submission" date="2016-05" db="EMBL/GenBank/DDBJ databases">
        <title>Lineage-specific infection strategies underlie the spectrum of fungal disease in amphibians.</title>
        <authorList>
            <person name="Cuomo C.A."/>
            <person name="Farrer R.A."/>
            <person name="James T."/>
            <person name="Longcore J."/>
            <person name="Birren B."/>
        </authorList>
    </citation>
    <scope>NUCLEOTIDE SEQUENCE [LARGE SCALE GENOMIC DNA]</scope>
    <source>
        <strain evidence="4 5">JEL423</strain>
    </source>
</reference>
<dbReference type="VEuPathDB" id="FungiDB:BDEG_26358"/>
<keyword evidence="3" id="KW-0732">Signal</keyword>
<evidence type="ECO:0000256" key="2">
    <source>
        <dbReference type="SAM" id="MobiDB-lite"/>
    </source>
</evidence>
<evidence type="ECO:0000256" key="1">
    <source>
        <dbReference type="SAM" id="Coils"/>
    </source>
</evidence>
<proteinExistence type="predicted"/>
<reference evidence="4 5" key="1">
    <citation type="submission" date="2006-10" db="EMBL/GenBank/DDBJ databases">
        <title>The Genome Sequence of Batrachochytrium dendrobatidis JEL423.</title>
        <authorList>
            <consortium name="The Broad Institute Genome Sequencing Platform"/>
            <person name="Birren B."/>
            <person name="Lander E."/>
            <person name="Galagan J."/>
            <person name="Cuomo C."/>
            <person name="Devon K."/>
            <person name="Jaffe D."/>
            <person name="Butler J."/>
            <person name="Alvarez P."/>
            <person name="Gnerre S."/>
            <person name="Grabherr M."/>
            <person name="Kleber M."/>
            <person name="Mauceli E."/>
            <person name="Brockman W."/>
            <person name="Young S."/>
            <person name="LaButti K."/>
            <person name="Sykes S."/>
            <person name="DeCaprio D."/>
            <person name="Crawford M."/>
            <person name="Koehrsen M."/>
            <person name="Engels R."/>
            <person name="Montgomery P."/>
            <person name="Pearson M."/>
            <person name="Howarth C."/>
            <person name="Larson L."/>
            <person name="White J."/>
            <person name="O'Leary S."/>
            <person name="Kodira C."/>
            <person name="Zeng Q."/>
            <person name="Yandava C."/>
            <person name="Alvarado L."/>
            <person name="Longcore J."/>
            <person name="James T."/>
        </authorList>
    </citation>
    <scope>NUCLEOTIDE SEQUENCE [LARGE SCALE GENOMIC DNA]</scope>
    <source>
        <strain evidence="4 5">JEL423</strain>
    </source>
</reference>